<dbReference type="InterPro" id="IPR008928">
    <property type="entry name" value="6-hairpin_glycosidase_sf"/>
</dbReference>
<dbReference type="PANTHER" id="PTHR31151:SF0">
    <property type="entry name" value="PROLINE-TRNA LIGASE (DUF1680)"/>
    <property type="match status" value="1"/>
</dbReference>
<reference evidence="5" key="1">
    <citation type="journal article" date="2010" name="Nature">
        <title>The Amphimedon queenslandica genome and the evolution of animal complexity.</title>
        <authorList>
            <person name="Srivastava M."/>
            <person name="Simakov O."/>
            <person name="Chapman J."/>
            <person name="Fahey B."/>
            <person name="Gauthier M.E."/>
            <person name="Mitros T."/>
            <person name="Richards G.S."/>
            <person name="Conaco C."/>
            <person name="Dacre M."/>
            <person name="Hellsten U."/>
            <person name="Larroux C."/>
            <person name="Putnam N.H."/>
            <person name="Stanke M."/>
            <person name="Adamska M."/>
            <person name="Darling A."/>
            <person name="Degnan S.M."/>
            <person name="Oakley T.H."/>
            <person name="Plachetzki D.C."/>
            <person name="Zhai Y."/>
            <person name="Adamski M."/>
            <person name="Calcino A."/>
            <person name="Cummins S.F."/>
            <person name="Goodstein D.M."/>
            <person name="Harris C."/>
            <person name="Jackson D.J."/>
            <person name="Leys S.P."/>
            <person name="Shu S."/>
            <person name="Woodcroft B.J."/>
            <person name="Vervoort M."/>
            <person name="Kosik K.S."/>
            <person name="Manning G."/>
            <person name="Degnan B.M."/>
            <person name="Rokhsar D.S."/>
        </authorList>
    </citation>
    <scope>NUCLEOTIDE SEQUENCE [LARGE SCALE GENOMIC DNA]</scope>
</reference>
<dbReference type="OrthoDB" id="5358475at2759"/>
<dbReference type="InParanoid" id="A0A1X7VJI8"/>
<keyword evidence="1" id="KW-0472">Membrane</keyword>
<evidence type="ECO:0000313" key="5">
    <source>
        <dbReference type="Proteomes" id="UP000007879"/>
    </source>
</evidence>
<keyword evidence="5" id="KW-1185">Reference proteome</keyword>
<protein>
    <submittedName>
        <fullName evidence="4">Uncharacterized protein</fullName>
    </submittedName>
</protein>
<reference evidence="4" key="2">
    <citation type="submission" date="2017-05" db="UniProtKB">
        <authorList>
            <consortium name="EnsemblMetazoa"/>
        </authorList>
    </citation>
    <scope>IDENTIFICATION</scope>
</reference>
<dbReference type="eggNOG" id="ENOG502QVKK">
    <property type="taxonomic scope" value="Eukaryota"/>
</dbReference>
<dbReference type="STRING" id="400682.A0A1X7VJI8"/>
<keyword evidence="1" id="KW-1133">Transmembrane helix</keyword>
<dbReference type="Pfam" id="PF07944">
    <property type="entry name" value="Beta-AFase-like_GH127_cat"/>
    <property type="match status" value="1"/>
</dbReference>
<dbReference type="PANTHER" id="PTHR31151">
    <property type="entry name" value="PROLINE-TRNA LIGASE (DUF1680)"/>
    <property type="match status" value="1"/>
</dbReference>
<dbReference type="Pfam" id="PF14295">
    <property type="entry name" value="PAN_4"/>
    <property type="match status" value="1"/>
</dbReference>
<evidence type="ECO:0000313" key="4">
    <source>
        <dbReference type="EnsemblMetazoa" id="Aqu2.1.40202_001"/>
    </source>
</evidence>
<evidence type="ECO:0000256" key="1">
    <source>
        <dbReference type="SAM" id="Phobius"/>
    </source>
</evidence>
<gene>
    <name evidence="4" type="primary">105316674</name>
</gene>
<accession>A0A1X7VJI8</accession>
<dbReference type="AlphaFoldDB" id="A0A1X7VJI8"/>
<organism evidence="4">
    <name type="scientific">Amphimedon queenslandica</name>
    <name type="common">Sponge</name>
    <dbReference type="NCBI Taxonomy" id="400682"/>
    <lineage>
        <taxon>Eukaryota</taxon>
        <taxon>Metazoa</taxon>
        <taxon>Porifera</taxon>
        <taxon>Demospongiae</taxon>
        <taxon>Heteroscleromorpha</taxon>
        <taxon>Haplosclerida</taxon>
        <taxon>Niphatidae</taxon>
        <taxon>Amphimedon</taxon>
    </lineage>
</organism>
<evidence type="ECO:0000259" key="2">
    <source>
        <dbReference type="Pfam" id="PF07944"/>
    </source>
</evidence>
<dbReference type="EnsemblMetazoa" id="Aqu2.1.40202_001">
    <property type="protein sequence ID" value="Aqu2.1.40202_001"/>
    <property type="gene ID" value="Aqu2.1.40202"/>
</dbReference>
<proteinExistence type="predicted"/>
<sequence>MYVYLSVLFMMHYWLLLILFIGWNNYIHEMCHALNLMQFQQSTMKRKQPVSFLAIYFLLLIGIAKCDWNDGNVGVDRPGGDFPGMPVPLNTSDENHVHACAELCQKTTGCVAWAFVQPFCSSSNSTQPPECYLKSSKTSQKLDPCRISGVITAGLKPPKFYPLPLGTIKPGGWIKQQLQIQANGLSGHLPLFWPDVENSSWIGGTADVGLHERAPYWLNGFVPLAYQLNDPDLISMAERYIMYIISHQSEDGWLGKDDSKDGNSYWSKYHVMFVLRMYYEATGNETVFPVMYKFLHCAYKRMFSTPFGTTWSGARWQDLVLTLHWLLDNHPNGEEQFLWDMAELVQQQGFNWKGFYSDPNFPKEPVAAATLFTHGVNNGQAIKSGGVWYRQSGNQSDWDSSYQRMEVLDKYHGQASGIFSCDEHLAGLMPSRGTELCTVVEAMYSYEVLFGIHGDPLFAERAEQIGYNALPATITSDMWAHQYLQQDNEINAMHLDDHIWTHDGPDSIIYGLAPNYGCCTANFNQGWPKLLQNAVMISPDNSTITFAILAPLTVTLGETTLTVETDYPFGDTVTITGSCSKEMKNVNIRVPSWAEGATLSWGSVPPTPVPAGKLFQTSCNSVAVEMTLTIPFKTRVTRRFNNSASIYRGPLLYGLQLEEDFKVLKTYEFQSKDYQITTSSPWNYAIHLTNDSNPDEDLKFQNVGLQSGVPPFSIKGAPSKITATGRLVDWGLLHNAADAPPTSPVSSNNKDTPITLIPFGATDLRIAELPTYN</sequence>
<dbReference type="InterPro" id="IPR012878">
    <property type="entry name" value="Beta-AFase-like_GH127_cat"/>
</dbReference>
<name>A0A1X7VJI8_AMPQE</name>
<dbReference type="Gene3D" id="3.50.4.10">
    <property type="entry name" value="Hepatocyte Growth Factor"/>
    <property type="match status" value="1"/>
</dbReference>
<feature type="domain" description="Non-reducing end beta-L-arabinofuranosidase-like GH127 catalytic" evidence="2">
    <location>
        <begin position="216"/>
        <end position="484"/>
    </location>
</feature>
<dbReference type="KEGG" id="aqu:105316674"/>
<dbReference type="Proteomes" id="UP000007879">
    <property type="component" value="Unassembled WGS sequence"/>
</dbReference>
<dbReference type="EnsemblMetazoa" id="XM_020008952.1">
    <property type="protein sequence ID" value="XP_019864511.1"/>
    <property type="gene ID" value="LOC105316674"/>
</dbReference>
<dbReference type="SUPFAM" id="SSF48208">
    <property type="entry name" value="Six-hairpin glycosidases"/>
    <property type="match status" value="1"/>
</dbReference>
<dbReference type="InterPro" id="IPR003609">
    <property type="entry name" value="Pan_app"/>
</dbReference>
<feature type="domain" description="Apple" evidence="3">
    <location>
        <begin position="75"/>
        <end position="134"/>
    </location>
</feature>
<dbReference type="GO" id="GO:0005975">
    <property type="term" value="P:carbohydrate metabolic process"/>
    <property type="evidence" value="ECO:0007669"/>
    <property type="project" value="InterPro"/>
</dbReference>
<feature type="transmembrane region" description="Helical" evidence="1">
    <location>
        <begin position="6"/>
        <end position="27"/>
    </location>
</feature>
<evidence type="ECO:0000259" key="3">
    <source>
        <dbReference type="Pfam" id="PF14295"/>
    </source>
</evidence>
<keyword evidence="1" id="KW-0812">Transmembrane</keyword>